<dbReference type="SUPFAM" id="SSF55781">
    <property type="entry name" value="GAF domain-like"/>
    <property type="match status" value="1"/>
</dbReference>
<dbReference type="AlphaFoldDB" id="A0AA41R2L2"/>
<dbReference type="EMBL" id="JALJRB010000016">
    <property type="protein sequence ID" value="MCJ8501679.1"/>
    <property type="molecule type" value="Genomic_DNA"/>
</dbReference>
<sequence length="779" mass="89334">MNSQKLSPHNFKSELSLGPLLRFWKNRVVPRSTDMARCFEDLEATINANPALCGVLEDPAAIETEKTAVASLMSAAFPAADWDNVIAGAMTPLDHRPFYYTPAFKHLVMNEEGQIKGELKQPELDTDRFLQQRAFWLILDKVYGISHGRNTPVVRAALDPETRLARYFRILPDWQFLEIKTVGKPKPLTQKERRRILDHIDDPDMLAKLIPPQEFIFHGFTLVRAVDVTESEVFLDLARDLIEQETMFCTEGFKRLQDRLQILFGKPDLKAGIGALQGNQVWVVRHNDLSSANCIFRNSNHVSLEELKDSIWLRAVANNALLIVPNLANEKRLCEAEKELLDSGIRAVLIAPLHYQGQIIGTFYVMSPQPDAFSAMDKVLIKPLVPMLSMAVRRGVDDINNIVQTIIKKKCTALHPSVEWRFRKAAFRQLECLQTNEKAEMEPIIFKDVMPLYGQTDIRGSADARTASIQADLLEQLSLALSVVQHAYKIHPWPLVMELQHRIEQRMEGLEQSLQAGTETEIIAFLRKEVEPAFEELGRMGTTVALSVESYWQPVDPRRGFVYRKRKEYEDSIAMLNKRLSAYLDDEEAKAQHSFPHYFEKRQTDGLDYIIYLGAALREDGRFNPFHLQNLALWQLMLACGMAWHTQQVKPSLAVPLETCHLIYYNPTPLSVRFRYDEKRFDVDGAYDVRYEIIRSRLDKATLNGGRERLTQPEHIAVVYSRLQELRDLRKHIQFLQAKGHLSNEMENFTLDDLPGVQGLRALRVKICMDSPTLTREFS</sequence>
<dbReference type="Pfam" id="PF01590">
    <property type="entry name" value="GAF"/>
    <property type="match status" value="1"/>
</dbReference>
<feature type="domain" description="GAF" evidence="1">
    <location>
        <begin position="312"/>
        <end position="384"/>
    </location>
</feature>
<evidence type="ECO:0000313" key="2">
    <source>
        <dbReference type="EMBL" id="MCJ8501679.1"/>
    </source>
</evidence>
<comment type="caution">
    <text evidence="2">The sequence shown here is derived from an EMBL/GenBank/DDBJ whole genome shotgun (WGS) entry which is preliminary data.</text>
</comment>
<name>A0AA41R2L2_9BACT</name>
<evidence type="ECO:0000313" key="3">
    <source>
        <dbReference type="Proteomes" id="UP001165427"/>
    </source>
</evidence>
<dbReference type="InterPro" id="IPR029016">
    <property type="entry name" value="GAF-like_dom_sf"/>
</dbReference>
<dbReference type="InterPro" id="IPR003018">
    <property type="entry name" value="GAF"/>
</dbReference>
<dbReference type="RefSeq" id="WP_246910334.1">
    <property type="nucleotide sequence ID" value="NZ_JALJRB010000016.1"/>
</dbReference>
<organism evidence="2 3">
    <name type="scientific">Desulfatitalea alkaliphila</name>
    <dbReference type="NCBI Taxonomy" id="2929485"/>
    <lineage>
        <taxon>Bacteria</taxon>
        <taxon>Pseudomonadati</taxon>
        <taxon>Thermodesulfobacteriota</taxon>
        <taxon>Desulfobacteria</taxon>
        <taxon>Desulfobacterales</taxon>
        <taxon>Desulfosarcinaceae</taxon>
        <taxon>Desulfatitalea</taxon>
    </lineage>
</organism>
<gene>
    <name evidence="2" type="ORF">MRX98_13940</name>
</gene>
<evidence type="ECO:0000259" key="1">
    <source>
        <dbReference type="Pfam" id="PF01590"/>
    </source>
</evidence>
<accession>A0AA41R2L2</accession>
<protein>
    <recommendedName>
        <fullName evidence="1">GAF domain-containing protein</fullName>
    </recommendedName>
</protein>
<keyword evidence="3" id="KW-1185">Reference proteome</keyword>
<proteinExistence type="predicted"/>
<dbReference type="Proteomes" id="UP001165427">
    <property type="component" value="Unassembled WGS sequence"/>
</dbReference>
<reference evidence="2" key="1">
    <citation type="submission" date="2022-04" db="EMBL/GenBank/DDBJ databases">
        <title>Desulfatitalea alkaliphila sp. nov., a novel anaerobic sulfate-reducing bacterium isolated from terrestrial mud volcano, Taman Peninsula, Russia.</title>
        <authorList>
            <person name="Khomyakova M.A."/>
            <person name="Merkel A.Y."/>
            <person name="Slobodkin A.I."/>
        </authorList>
    </citation>
    <scope>NUCLEOTIDE SEQUENCE</scope>
    <source>
        <strain evidence="2">M08but</strain>
    </source>
</reference>
<dbReference type="Gene3D" id="3.30.450.40">
    <property type="match status" value="1"/>
</dbReference>